<evidence type="ECO:0000313" key="2">
    <source>
        <dbReference type="EMBL" id="SIQ22187.1"/>
    </source>
</evidence>
<keyword evidence="3" id="KW-1185">Reference proteome</keyword>
<dbReference type="PANTHER" id="PTHR42754">
    <property type="entry name" value="ENDOGLUCANASE"/>
    <property type="match status" value="1"/>
</dbReference>
<dbReference type="Gene3D" id="2.60.40.2700">
    <property type="match status" value="1"/>
</dbReference>
<reference evidence="3" key="1">
    <citation type="submission" date="2017-01" db="EMBL/GenBank/DDBJ databases">
        <authorList>
            <person name="Varghese N."/>
            <person name="Submissions S."/>
        </authorList>
    </citation>
    <scope>NUCLEOTIDE SEQUENCE [LARGE SCALE GENOMIC DNA]</scope>
    <source>
        <strain evidence="3">UM1</strain>
    </source>
</reference>
<dbReference type="AlphaFoldDB" id="A0A1N6R036"/>
<feature type="chain" id="PRO_5012658721" evidence="1">
    <location>
        <begin position="34"/>
        <end position="839"/>
    </location>
</feature>
<dbReference type="OrthoDB" id="9805017at2"/>
<dbReference type="PANTHER" id="PTHR42754:SF1">
    <property type="entry name" value="LIPOPROTEIN"/>
    <property type="match status" value="1"/>
</dbReference>
<feature type="signal peptide" evidence="1">
    <location>
        <begin position="1"/>
        <end position="33"/>
    </location>
</feature>
<dbReference type="Gene3D" id="2.80.10.50">
    <property type="match status" value="3"/>
</dbReference>
<dbReference type="STRING" id="1604334.SAMN05421546_0854"/>
<sequence>MDSSVLFAKRAGRACVRTGIRGAMLAVAMLALAACGGGGGGGSGGGTPAATNQPGAVSITGTASQNQQLSAVVSDGNGVPASINYQWLANGVEIAGATGSIYMLTQAEVGKTVAVRVSYADNAGFSESRTSAATAAVANVNDAPVFSAGRYGAVTIDVAGLRDSGFGIAKTADGKYLLAGTTNTTSTAHDFLLMRVNANGVLDTTFGDQGIVRTDFSGGNDAIYADPVIQPDGRIVVAGSTARAGNINFALARYDANGALDTSFGSGGKVELDFVGGSEWINGVAIASDGKIIVAGPAQAIVNQAVNFAVARFNANGSIDTSFGQGGKNSHEVPRYNNSDAEDIPSDVALLADGKILLSGGISGRVGLMRFAANGQIDTSFGAGGHVVAPNTSFWETGIRMDVASDGRVVVAGYSDTTEIGSHDFIITRFMPDGLVDASFGTGGKISTNFASLNDRGYDVKVMPDGRIVAAGMAGFDHWSGRDNFAAVRYLANGQPDTAFGFNGRAYYEIGGYLDNVEAMYLESNGDLMLLGSSFDQDKMAYDVALARIRVDGNFDRSFGQPYAIKREGMPDVLIGTRASVSDPDVAGSGNFNGHQLTIQRKGGAVPAEDGFWLAGNRVNASAPVMVQGVAIGTMSVVDGVLRITLDAQATPDLVRGMLSTISYTRSNASASGSVQLAWRWTDETGAMADAESKVVFSDDYADVGDPRIDTTNLSMTNHWKLAGTNLYFNGADLYINASARQMNSWKTILKQTYPSGEIYGRLDTYVNTQINVRMLTLSEAVSLQGQPNRPAAYQTGTFWTSTKDPANGLRYYTINMATGAFAPASETSRYPLLVMVTN</sequence>
<name>A0A1N6R036_9GAMM</name>
<dbReference type="Pfam" id="PF17164">
    <property type="entry name" value="DUF5122"/>
    <property type="match status" value="6"/>
</dbReference>
<dbReference type="Proteomes" id="UP000241788">
    <property type="component" value="Unassembled WGS sequence"/>
</dbReference>
<dbReference type="NCBIfam" id="TIGR02608">
    <property type="entry name" value="delta_60_rpt"/>
    <property type="match status" value="7"/>
</dbReference>
<keyword evidence="1" id="KW-0732">Signal</keyword>
<proteinExistence type="predicted"/>
<accession>A0A1N6R036</accession>
<organism evidence="2 3">
    <name type="scientific">Solilutibacter tolerans</name>
    <dbReference type="NCBI Taxonomy" id="1604334"/>
    <lineage>
        <taxon>Bacteria</taxon>
        <taxon>Pseudomonadati</taxon>
        <taxon>Pseudomonadota</taxon>
        <taxon>Gammaproteobacteria</taxon>
        <taxon>Lysobacterales</taxon>
        <taxon>Lysobacteraceae</taxon>
        <taxon>Solilutibacter</taxon>
    </lineage>
</organism>
<evidence type="ECO:0000313" key="3">
    <source>
        <dbReference type="Proteomes" id="UP000241788"/>
    </source>
</evidence>
<dbReference type="EMBL" id="FTLW01000002">
    <property type="protein sequence ID" value="SIQ22187.1"/>
    <property type="molecule type" value="Genomic_DNA"/>
</dbReference>
<dbReference type="SUPFAM" id="SSF101898">
    <property type="entry name" value="NHL repeat"/>
    <property type="match status" value="1"/>
</dbReference>
<dbReference type="InterPro" id="IPR013431">
    <property type="entry name" value="Delta_60_rpt"/>
</dbReference>
<evidence type="ECO:0000256" key="1">
    <source>
        <dbReference type="SAM" id="SignalP"/>
    </source>
</evidence>
<protein>
    <submittedName>
        <fullName evidence="2">Delta-60 repeat domain-containing protein</fullName>
    </submittedName>
</protein>
<gene>
    <name evidence="2" type="ORF">SAMN05421546_0854</name>
</gene>